<accession>A0A5R9G2R8</accession>
<evidence type="ECO:0000313" key="2">
    <source>
        <dbReference type="Proteomes" id="UP000309676"/>
    </source>
</evidence>
<evidence type="ECO:0008006" key="3">
    <source>
        <dbReference type="Google" id="ProtNLM"/>
    </source>
</evidence>
<proteinExistence type="predicted"/>
<dbReference type="EMBL" id="VCIW01000022">
    <property type="protein sequence ID" value="TLS49309.1"/>
    <property type="molecule type" value="Genomic_DNA"/>
</dbReference>
<sequence>MSRIDGSEGEPDAYTTTTFQAMADAVLPPTFRRNEARWTIVAGANQLCVDRYVIAELDHSQFPPFEATNGERLSRSTARLLDWGAERLLGGGPPPLFSGAFPGGGPFSALPRLGRLQTLDLLDRLELSADELPAPFSENPALVRIIVNSLHQLTYFGYYSGWAGCGEAGWGLVGYPGPSFGYRDFRGFPSKDSRIEGGDTDG</sequence>
<protein>
    <recommendedName>
        <fullName evidence="3">Gluconate 2-dehydrogenase subunit 3 family protein</fullName>
    </recommendedName>
</protein>
<dbReference type="AlphaFoldDB" id="A0A5R9G2R8"/>
<organism evidence="1 2">
    <name type="scientific">Paenibacillus antri</name>
    <dbReference type="NCBI Taxonomy" id="2582848"/>
    <lineage>
        <taxon>Bacteria</taxon>
        <taxon>Bacillati</taxon>
        <taxon>Bacillota</taxon>
        <taxon>Bacilli</taxon>
        <taxon>Bacillales</taxon>
        <taxon>Paenibacillaceae</taxon>
        <taxon>Paenibacillus</taxon>
    </lineage>
</organism>
<evidence type="ECO:0000313" key="1">
    <source>
        <dbReference type="EMBL" id="TLS49309.1"/>
    </source>
</evidence>
<reference evidence="1 2" key="1">
    <citation type="submission" date="2019-05" db="EMBL/GenBank/DDBJ databases">
        <authorList>
            <person name="Narsing Rao M.P."/>
            <person name="Li W.J."/>
        </authorList>
    </citation>
    <scope>NUCLEOTIDE SEQUENCE [LARGE SCALE GENOMIC DNA]</scope>
    <source>
        <strain evidence="1 2">SYSU_K30003</strain>
    </source>
</reference>
<keyword evidence="2" id="KW-1185">Reference proteome</keyword>
<comment type="caution">
    <text evidence="1">The sequence shown here is derived from an EMBL/GenBank/DDBJ whole genome shotgun (WGS) entry which is preliminary data.</text>
</comment>
<dbReference type="RefSeq" id="WP_138197286.1">
    <property type="nucleotide sequence ID" value="NZ_VCIW01000022.1"/>
</dbReference>
<dbReference type="OrthoDB" id="1927593at2"/>
<name>A0A5R9G2R8_9BACL</name>
<gene>
    <name evidence="1" type="ORF">FE782_26000</name>
</gene>
<dbReference type="Proteomes" id="UP000309676">
    <property type="component" value="Unassembled WGS sequence"/>
</dbReference>